<evidence type="ECO:0000313" key="5">
    <source>
        <dbReference type="Proteomes" id="UP000007110"/>
    </source>
</evidence>
<evidence type="ECO:0000259" key="3">
    <source>
        <dbReference type="PROSITE" id="PS50041"/>
    </source>
</evidence>
<reference evidence="5" key="1">
    <citation type="submission" date="2015-02" db="EMBL/GenBank/DDBJ databases">
        <title>Genome sequencing for Strongylocentrotus purpuratus.</title>
        <authorList>
            <person name="Murali S."/>
            <person name="Liu Y."/>
            <person name="Vee V."/>
            <person name="English A."/>
            <person name="Wang M."/>
            <person name="Skinner E."/>
            <person name="Han Y."/>
            <person name="Muzny D.M."/>
            <person name="Worley K.C."/>
            <person name="Gibbs R.A."/>
        </authorList>
    </citation>
    <scope>NUCLEOTIDE SEQUENCE</scope>
</reference>
<reference evidence="4" key="2">
    <citation type="submission" date="2021-01" db="UniProtKB">
        <authorList>
            <consortium name="EnsemblMetazoa"/>
        </authorList>
    </citation>
    <scope>IDENTIFICATION</scope>
</reference>
<dbReference type="Proteomes" id="UP000007110">
    <property type="component" value="Unassembled WGS sequence"/>
</dbReference>
<organism evidence="4 5">
    <name type="scientific">Strongylocentrotus purpuratus</name>
    <name type="common">Purple sea urchin</name>
    <dbReference type="NCBI Taxonomy" id="7668"/>
    <lineage>
        <taxon>Eukaryota</taxon>
        <taxon>Metazoa</taxon>
        <taxon>Echinodermata</taxon>
        <taxon>Eleutherozoa</taxon>
        <taxon>Echinozoa</taxon>
        <taxon>Echinoidea</taxon>
        <taxon>Euechinoidea</taxon>
        <taxon>Echinacea</taxon>
        <taxon>Camarodonta</taxon>
        <taxon>Echinidea</taxon>
        <taxon>Strongylocentrotidae</taxon>
        <taxon>Strongylocentrotus</taxon>
    </lineage>
</organism>
<feature type="domain" description="C-type lectin" evidence="3">
    <location>
        <begin position="28"/>
        <end position="189"/>
    </location>
</feature>
<dbReference type="GeneID" id="373465"/>
<feature type="compositionally biased region" description="Gly residues" evidence="1">
    <location>
        <begin position="215"/>
        <end position="259"/>
    </location>
</feature>
<name>A0A7M7HER3_STRPU</name>
<accession>A0A7M7HER3</accession>
<dbReference type="RefSeq" id="XP_011662183.1">
    <property type="nucleotide sequence ID" value="XM_011663881.2"/>
</dbReference>
<feature type="signal peptide" evidence="2">
    <location>
        <begin position="1"/>
        <end position="19"/>
    </location>
</feature>
<dbReference type="EnsemblMetazoa" id="XM_011663881">
    <property type="protein sequence ID" value="XP_011662183"/>
    <property type="gene ID" value="GeneID_373465"/>
</dbReference>
<keyword evidence="5" id="KW-1185">Reference proteome</keyword>
<feature type="compositionally biased region" description="Gly residues" evidence="1">
    <location>
        <begin position="310"/>
        <end position="321"/>
    </location>
</feature>
<dbReference type="InterPro" id="IPR016187">
    <property type="entry name" value="CTDL_fold"/>
</dbReference>
<feature type="chain" id="PRO_5029544643" description="C-type lectin domain-containing protein" evidence="2">
    <location>
        <begin position="20"/>
        <end position="367"/>
    </location>
</feature>
<feature type="region of interest" description="Disordered" evidence="1">
    <location>
        <begin position="199"/>
        <end position="367"/>
    </location>
</feature>
<dbReference type="InterPro" id="IPR016186">
    <property type="entry name" value="C-type_lectin-like/link_sf"/>
</dbReference>
<keyword evidence="2" id="KW-0732">Signal</keyword>
<sequence>MESTLRFACLLAGLIAVQAQCPPSWVKVENSCYRAFGQLKTYDMASQSCKTFTGCDGISPGHLAAPTTFEERRAVRKIRFDLLRPIGGNRIGEGQRLRPSNVWMGFRLGQGANSSWDSTEQYDNLLLDQHWGPNRPNMPGQRPQAQAFDPTNFRWNGRCMTLPGQMQMNGAVQKWGHIACNMQAAYMCEISPAGTVNPNINTGGGQGGFNSSTGMGPGMPGGGRGGWGQGGQGQGGQGGRGGWGAGAGTGQGAGGGWGGQNPQNPGAGGGRWNPNQGAGAGAGAGGRWNPNQGAGAGAGAGGRWNPNQGAGAGGAGAGAGGWNPNQGAGAGRWNPQTPQNPGQGGRWNPQNPSRPRMYQQGQALAMP</sequence>
<proteinExistence type="predicted"/>
<dbReference type="SUPFAM" id="SSF56436">
    <property type="entry name" value="C-type lectin-like"/>
    <property type="match status" value="1"/>
</dbReference>
<dbReference type="AlphaFoldDB" id="A0A7M7HER3"/>
<dbReference type="SMART" id="SM00034">
    <property type="entry name" value="CLECT"/>
    <property type="match status" value="1"/>
</dbReference>
<protein>
    <recommendedName>
        <fullName evidence="3">C-type lectin domain-containing protein</fullName>
    </recommendedName>
</protein>
<evidence type="ECO:0000313" key="4">
    <source>
        <dbReference type="EnsemblMetazoa" id="XP_011662183"/>
    </source>
</evidence>
<dbReference type="Gene3D" id="3.10.100.10">
    <property type="entry name" value="Mannose-Binding Protein A, subunit A"/>
    <property type="match status" value="1"/>
</dbReference>
<evidence type="ECO:0000256" key="1">
    <source>
        <dbReference type="SAM" id="MobiDB-lite"/>
    </source>
</evidence>
<dbReference type="InterPro" id="IPR001304">
    <property type="entry name" value="C-type_lectin-like"/>
</dbReference>
<evidence type="ECO:0000256" key="2">
    <source>
        <dbReference type="SAM" id="SignalP"/>
    </source>
</evidence>
<dbReference type="CTD" id="373465"/>
<dbReference type="PROSITE" id="PS50041">
    <property type="entry name" value="C_TYPE_LECTIN_2"/>
    <property type="match status" value="1"/>
</dbReference>
<dbReference type="OrthoDB" id="10422914at2759"/>